<sequence>MGDALAGDVPLDYASIQIFPNQNRYEAFAYREEQVEIVTVGLLEHLLLHLPGINDLCAKGLDANFDLKSPENLHEVDWFTKVTVKRFLDVVGSPDLIDTINAIINEMSLLEESKNFHLSLYGKDQKHHLEGEEKDGSSSTDMAPSSKQIQVNTTPSDASKNELLRAMDVRFSALSKELTTTFNKATNSICSLKDIIYLAKFSQQFGATNIGNSLSKLIELNQKSQDVGPLNNEPAFSTCNVTNDSTRVVTNSQISKPVHQETPVKYGVSPAKAAQVERQSSTESEESSYSSDEGQASTERSRSLTRSATPRRSASPMRRIQIGRTGPRRAAALTIKSLNFIPARERATSYRDAATNGCEEEISEKPYKKPEIDVRRITVQDAINLFESKQRDQATDIQTRRSLTDASISTNKSVLRRWSSGIGENSVQFQPQHDSEDSVSATSNNVADVKNSKSIEGEVVSDFVSESHNYNNDITENIVKPEREENVRSNTVDNQAETNPDLGKETSKLAASAEWNQQKQAEYNEILKKMMESKSAKFGKSQPRKNQNIPSEQRGGSLDHYKEKRDAKLQGGNARKKVEKEAQLKAMQQILDKRKAEMVSNNGNGTKKNASRKPQKSLRNSTQAVNSPKEATKPAVAKKVSPKTSSLPATRKSWSATPSPRVAATSPAKARGGVSSASTTPTRRKPQSAVSVPQPSPQKERAQQRIRKEKETQTDSVKSLKSKNEKRQPAATNKEMKEKVTNASVDSSAPSKISLTNKGTKKSSVVPVELKPFLRKGSRTGHSTGINSKKKISPKPEESPRDNGVQIEAQETDLVANTSDLLSQPSDRDSVTPNNQSATIEPECQINNHLQSGETDNVDQVPTEVVDVSTNVEWSSLNMNTEEESTIPPTAWEEIEEHLELPKTCEDGTFQPASPANIVPAGLASPRVRHSLSQMLQEESSEPDTCEWGNAENPPAMIYQKDAPKGLKRLLKFARKSKGDTNSSGWSSPSVFSEGEDDAEESKNSTKRNAGQPKSSLHEGYDKNLDLSKPDGKGSHKMQGGRDFGAGTKGSRSFFSLSAFRGSKPSEAKFH</sequence>
<keyword evidence="3" id="KW-1185">Reference proteome</keyword>
<organism evidence="2 3">
    <name type="scientific">Acacia crassicarpa</name>
    <name type="common">northern wattle</name>
    <dbReference type="NCBI Taxonomy" id="499986"/>
    <lineage>
        <taxon>Eukaryota</taxon>
        <taxon>Viridiplantae</taxon>
        <taxon>Streptophyta</taxon>
        <taxon>Embryophyta</taxon>
        <taxon>Tracheophyta</taxon>
        <taxon>Spermatophyta</taxon>
        <taxon>Magnoliopsida</taxon>
        <taxon>eudicotyledons</taxon>
        <taxon>Gunneridae</taxon>
        <taxon>Pentapetalae</taxon>
        <taxon>rosids</taxon>
        <taxon>fabids</taxon>
        <taxon>Fabales</taxon>
        <taxon>Fabaceae</taxon>
        <taxon>Caesalpinioideae</taxon>
        <taxon>mimosoid clade</taxon>
        <taxon>Acacieae</taxon>
        <taxon>Acacia</taxon>
    </lineage>
</organism>
<feature type="compositionally biased region" description="Polar residues" evidence="1">
    <location>
        <begin position="599"/>
        <end position="608"/>
    </location>
</feature>
<feature type="compositionally biased region" description="Polar residues" evidence="1">
    <location>
        <begin position="488"/>
        <end position="498"/>
    </location>
</feature>
<comment type="caution">
    <text evidence="2">The sequence shown here is derived from an EMBL/GenBank/DDBJ whole genome shotgun (WGS) entry which is preliminary data.</text>
</comment>
<dbReference type="PANTHER" id="PTHR31008">
    <property type="entry name" value="COP1-INTERACTING PROTEIN-RELATED"/>
    <property type="match status" value="1"/>
</dbReference>
<accession>A0AAE1MTL0</accession>
<feature type="compositionally biased region" description="Polar residues" evidence="1">
    <location>
        <begin position="815"/>
        <end position="860"/>
    </location>
</feature>
<evidence type="ECO:0008006" key="4">
    <source>
        <dbReference type="Google" id="ProtNLM"/>
    </source>
</evidence>
<feature type="region of interest" description="Disordered" evidence="1">
    <location>
        <begin position="425"/>
        <end position="445"/>
    </location>
</feature>
<evidence type="ECO:0000313" key="2">
    <source>
        <dbReference type="EMBL" id="KAK4277674.1"/>
    </source>
</evidence>
<evidence type="ECO:0000313" key="3">
    <source>
        <dbReference type="Proteomes" id="UP001293593"/>
    </source>
</evidence>
<dbReference type="Proteomes" id="UP001293593">
    <property type="component" value="Unassembled WGS sequence"/>
</dbReference>
<feature type="compositionally biased region" description="Basic and acidic residues" evidence="1">
    <location>
        <begin position="698"/>
        <end position="713"/>
    </location>
</feature>
<gene>
    <name evidence="2" type="ORF">QN277_015635</name>
</gene>
<feature type="compositionally biased region" description="Basic and acidic residues" evidence="1">
    <location>
        <begin position="557"/>
        <end position="568"/>
    </location>
</feature>
<dbReference type="PANTHER" id="PTHR31008:SF5">
    <property type="entry name" value="EXPRESSED PROTEIN"/>
    <property type="match status" value="1"/>
</dbReference>
<feature type="compositionally biased region" description="Polar residues" evidence="1">
    <location>
        <begin position="617"/>
        <end position="626"/>
    </location>
</feature>
<feature type="compositionally biased region" description="Basic and acidic residues" evidence="1">
    <location>
        <begin position="722"/>
        <end position="740"/>
    </location>
</feature>
<feature type="compositionally biased region" description="Polar residues" evidence="1">
    <location>
        <begin position="980"/>
        <end position="991"/>
    </location>
</feature>
<feature type="region of interest" description="Disordered" evidence="1">
    <location>
        <begin position="252"/>
        <end position="328"/>
    </location>
</feature>
<feature type="region of interest" description="Disordered" evidence="1">
    <location>
        <begin position="932"/>
        <end position="1049"/>
    </location>
</feature>
<dbReference type="AlphaFoldDB" id="A0AAE1MTL0"/>
<name>A0AAE1MTL0_9FABA</name>
<feature type="region of interest" description="Disordered" evidence="1">
    <location>
        <begin position="478"/>
        <end position="502"/>
    </location>
</feature>
<feature type="compositionally biased region" description="Polar residues" evidence="1">
    <location>
        <begin position="137"/>
        <end position="157"/>
    </location>
</feature>
<evidence type="ECO:0000256" key="1">
    <source>
        <dbReference type="SAM" id="MobiDB-lite"/>
    </source>
</evidence>
<feature type="region of interest" description="Disordered" evidence="1">
    <location>
        <begin position="534"/>
        <end position="860"/>
    </location>
</feature>
<feature type="compositionally biased region" description="Basic residues" evidence="1">
    <location>
        <begin position="966"/>
        <end position="976"/>
    </location>
</feature>
<feature type="compositionally biased region" description="Polar residues" evidence="1">
    <location>
        <begin position="294"/>
        <end position="312"/>
    </location>
</feature>
<feature type="compositionally biased region" description="Polar residues" evidence="1">
    <location>
        <begin position="741"/>
        <end position="758"/>
    </location>
</feature>
<feature type="region of interest" description="Disordered" evidence="1">
    <location>
        <begin position="127"/>
        <end position="157"/>
    </location>
</feature>
<dbReference type="EMBL" id="JAWXYG010000003">
    <property type="protein sequence ID" value="KAK4277674.1"/>
    <property type="molecule type" value="Genomic_DNA"/>
</dbReference>
<reference evidence="2" key="1">
    <citation type="submission" date="2023-10" db="EMBL/GenBank/DDBJ databases">
        <title>Chromosome-level genome of the transformable northern wattle, Acacia crassicarpa.</title>
        <authorList>
            <person name="Massaro I."/>
            <person name="Sinha N.R."/>
            <person name="Poethig S."/>
            <person name="Leichty A.R."/>
        </authorList>
    </citation>
    <scope>NUCLEOTIDE SEQUENCE</scope>
    <source>
        <strain evidence="2">Acra3RX</strain>
        <tissue evidence="2">Leaf</tissue>
    </source>
</reference>
<feature type="compositionally biased region" description="Basic and acidic residues" evidence="1">
    <location>
        <begin position="1016"/>
        <end position="1034"/>
    </location>
</feature>
<feature type="compositionally biased region" description="Basic and acidic residues" evidence="1">
    <location>
        <begin position="127"/>
        <end position="136"/>
    </location>
</feature>
<proteinExistence type="predicted"/>
<feature type="compositionally biased region" description="Polar residues" evidence="1">
    <location>
        <begin position="642"/>
        <end position="658"/>
    </location>
</feature>
<protein>
    <recommendedName>
        <fullName evidence="4">COP1-interacting protein 7</fullName>
    </recommendedName>
</protein>